<evidence type="ECO:0000256" key="1">
    <source>
        <dbReference type="SAM" id="MobiDB-lite"/>
    </source>
</evidence>
<feature type="region of interest" description="Disordered" evidence="1">
    <location>
        <begin position="503"/>
        <end position="544"/>
    </location>
</feature>
<accession>A0ABR4MV20</accession>
<feature type="compositionally biased region" description="Basic and acidic residues" evidence="1">
    <location>
        <begin position="508"/>
        <end position="518"/>
    </location>
</feature>
<reference evidence="2 3" key="1">
    <citation type="submission" date="2023-09" db="EMBL/GenBank/DDBJ databases">
        <title>Pangenome analysis of Batrachochytrium dendrobatidis and related Chytrids.</title>
        <authorList>
            <person name="Yacoub M.N."/>
            <person name="Stajich J.E."/>
            <person name="James T.Y."/>
        </authorList>
    </citation>
    <scope>NUCLEOTIDE SEQUENCE [LARGE SCALE GENOMIC DNA]</scope>
    <source>
        <strain evidence="2 3">JEL0888</strain>
    </source>
</reference>
<organism evidence="2 3">
    <name type="scientific">Polyrhizophydium stewartii</name>
    <dbReference type="NCBI Taxonomy" id="2732419"/>
    <lineage>
        <taxon>Eukaryota</taxon>
        <taxon>Fungi</taxon>
        <taxon>Fungi incertae sedis</taxon>
        <taxon>Chytridiomycota</taxon>
        <taxon>Chytridiomycota incertae sedis</taxon>
        <taxon>Chytridiomycetes</taxon>
        <taxon>Rhizophydiales</taxon>
        <taxon>Rhizophydiales incertae sedis</taxon>
        <taxon>Polyrhizophydium</taxon>
    </lineage>
</organism>
<protein>
    <submittedName>
        <fullName evidence="2">Uncharacterized protein</fullName>
    </submittedName>
</protein>
<keyword evidence="3" id="KW-1185">Reference proteome</keyword>
<feature type="region of interest" description="Disordered" evidence="1">
    <location>
        <begin position="298"/>
        <end position="324"/>
    </location>
</feature>
<dbReference type="Proteomes" id="UP001527925">
    <property type="component" value="Unassembled WGS sequence"/>
</dbReference>
<evidence type="ECO:0000313" key="3">
    <source>
        <dbReference type="Proteomes" id="UP001527925"/>
    </source>
</evidence>
<proteinExistence type="predicted"/>
<gene>
    <name evidence="2" type="ORF">HK105_209458</name>
</gene>
<sequence>MNPHRFAPPPGLADGDRADRHFRAANVGCQRGFVSLPVLPLSDVAICLSNIASSQRLPHDAKQHLFDNLWQAAMHERAVCDERMRNVITITLINRRRQRSNERFDAIVQLAVALHAAKAAAMPQHQLRGEGAVIAEISMIVVDLEDMFWVNGGLIVARSIAPALVEHYKATCTNSDMRAALRAATLEPPTAAESFVVSAVPLLRMLPASNQQRLKRLLMHCSGIVRGSANAVAQIKAISMALLPCVLDVEGLTPDVAARFWGVLGCFVLYADWVVAAMAGPGAGASCTCCFPTAPHENGRGSGHQRGDASRRGVPRQTAADDATDEIKAITGGRAASAHGESLASRGSSKQGMGEYALNDKPLIGLGLVFDDDVDNDEAEDAKRADNAECSAAVRYNEPASTRTADVAVNNINDVGGRGCQAESDLGEITKDVESAEIRSNIGDIAEPMRTASASPAAPSGIDCTIRGNPRLNIADTCAISCRTPSPRCGDVVAKSVLCDTHGPVAEHGAKDSARDDAVVGGDEQPASDGGKTTAGTTAAAAPADLTSGSVEAIRITADATGDVHLETTSDAPAPATSALATTDAAPGQLGVLDAQQVSDVTLGAARARMRLFKQRALGYLHHLGFRLTRVFCLPAAVPPQPAAQ</sequence>
<dbReference type="EMBL" id="JADGIZ020000185">
    <property type="protein sequence ID" value="KAL2911091.1"/>
    <property type="molecule type" value="Genomic_DNA"/>
</dbReference>
<evidence type="ECO:0000313" key="2">
    <source>
        <dbReference type="EMBL" id="KAL2911091.1"/>
    </source>
</evidence>
<feature type="compositionally biased region" description="Low complexity" evidence="1">
    <location>
        <begin position="527"/>
        <end position="544"/>
    </location>
</feature>
<name>A0ABR4MV20_9FUNG</name>
<comment type="caution">
    <text evidence="2">The sequence shown here is derived from an EMBL/GenBank/DDBJ whole genome shotgun (WGS) entry which is preliminary data.</text>
</comment>